<keyword evidence="4" id="KW-1185">Reference proteome</keyword>
<name>A0A327X426_9GAMM</name>
<dbReference type="Proteomes" id="UP000287865">
    <property type="component" value="Unassembled WGS sequence"/>
</dbReference>
<evidence type="ECO:0000313" key="2">
    <source>
        <dbReference type="EMBL" id="RUO28459.1"/>
    </source>
</evidence>
<accession>A0A327X426</accession>
<evidence type="ECO:0000313" key="3">
    <source>
        <dbReference type="Proteomes" id="UP000249203"/>
    </source>
</evidence>
<sequence length="61" mass="7040">MSKNEQATLVMTYKMWVNGNLVTVQRLWSLNAPYTHSELEIAFAESFDGTVEVTRIKTFEL</sequence>
<dbReference type="Proteomes" id="UP000249203">
    <property type="component" value="Unassembled WGS sequence"/>
</dbReference>
<dbReference type="RefSeq" id="WP_111568114.1">
    <property type="nucleotide sequence ID" value="NZ_PIPK01000001.1"/>
</dbReference>
<protein>
    <submittedName>
        <fullName evidence="1">Uncharacterized protein</fullName>
    </submittedName>
</protein>
<reference evidence="1 3" key="2">
    <citation type="submission" date="2018-06" db="EMBL/GenBank/DDBJ databases">
        <title>Genomic Encyclopedia of Type Strains, Phase III (KMG-III): the genomes of soil and plant-associated and newly described type strains.</title>
        <authorList>
            <person name="Whitman W."/>
        </authorList>
    </citation>
    <scope>NUCLEOTIDE SEQUENCE [LARGE SCALE GENOMIC DNA]</scope>
    <source>
        <strain evidence="1 3">CGMCC 1.15366</strain>
    </source>
</reference>
<dbReference type="AlphaFoldDB" id="A0A327X426"/>
<gene>
    <name evidence="1" type="ORF">B0I24_101258</name>
    <name evidence="2" type="ORF">CWE07_01230</name>
</gene>
<dbReference type="EMBL" id="PIPK01000001">
    <property type="protein sequence ID" value="RUO28459.1"/>
    <property type="molecule type" value="Genomic_DNA"/>
</dbReference>
<proteinExistence type="predicted"/>
<evidence type="ECO:0000313" key="1">
    <source>
        <dbReference type="EMBL" id="RAK01635.1"/>
    </source>
</evidence>
<organism evidence="1 3">
    <name type="scientific">Aliidiomarina maris</name>
    <dbReference type="NCBI Taxonomy" id="531312"/>
    <lineage>
        <taxon>Bacteria</taxon>
        <taxon>Pseudomonadati</taxon>
        <taxon>Pseudomonadota</taxon>
        <taxon>Gammaproteobacteria</taxon>
        <taxon>Alteromonadales</taxon>
        <taxon>Idiomarinaceae</taxon>
        <taxon>Aliidiomarina</taxon>
    </lineage>
</organism>
<reference evidence="2 4" key="1">
    <citation type="journal article" date="2018" name="Front. Microbiol.">
        <title>Genome-Based Analysis Reveals the Taxonomy and Diversity of the Family Idiomarinaceae.</title>
        <authorList>
            <person name="Liu Y."/>
            <person name="Lai Q."/>
            <person name="Shao Z."/>
        </authorList>
    </citation>
    <scope>NUCLEOTIDE SEQUENCE [LARGE SCALE GENOMIC DNA]</scope>
    <source>
        <strain evidence="2 4">CF12-14</strain>
    </source>
</reference>
<evidence type="ECO:0000313" key="4">
    <source>
        <dbReference type="Proteomes" id="UP000287865"/>
    </source>
</evidence>
<dbReference type="EMBL" id="QLMD01000001">
    <property type="protein sequence ID" value="RAK01635.1"/>
    <property type="molecule type" value="Genomic_DNA"/>
</dbReference>
<comment type="caution">
    <text evidence="1">The sequence shown here is derived from an EMBL/GenBank/DDBJ whole genome shotgun (WGS) entry which is preliminary data.</text>
</comment>